<dbReference type="Gene3D" id="3.40.30.10">
    <property type="entry name" value="Glutaredoxin"/>
    <property type="match status" value="1"/>
</dbReference>
<gene>
    <name evidence="12" type="primary">nuoE</name>
    <name evidence="12" type="ORF">FE810_12860</name>
</gene>
<sequence length="163" mass="18125">MDEIDAIEHEVSIMGKRHAAGIEALKLVQKNRGWISDDSLYAIAELLQMTVSQLEGIATFYNLIYRQPVGRYVIHVCDSISCYLTGYQAVSEAIKAQLGIGYGQTTEDGMFTLLTNACLGSCDKAPAMMIGEDHFEHLTPQSARDILQQLQQERGKKPETTQK</sequence>
<dbReference type="GO" id="GO:0046872">
    <property type="term" value="F:metal ion binding"/>
    <property type="evidence" value="ECO:0007669"/>
    <property type="project" value="UniProtKB-KW"/>
</dbReference>
<evidence type="ECO:0000256" key="9">
    <source>
        <dbReference type="ARBA" id="ARBA00032788"/>
    </source>
</evidence>
<feature type="binding site" evidence="11">
    <location>
        <position position="82"/>
    </location>
    <ligand>
        <name>[2Fe-2S] cluster</name>
        <dbReference type="ChEBI" id="CHEBI:190135"/>
    </ligand>
</feature>
<name>A0A5R9IFF3_9GAMM</name>
<dbReference type="InterPro" id="IPR041921">
    <property type="entry name" value="NuoE_N"/>
</dbReference>
<comment type="similarity">
    <text evidence="1">Belongs to the complex I 24 kDa subunit family.</text>
</comment>
<keyword evidence="5 11" id="KW-0408">Iron</keyword>
<dbReference type="PROSITE" id="PS01099">
    <property type="entry name" value="COMPLEX1_24K"/>
    <property type="match status" value="1"/>
</dbReference>
<dbReference type="AlphaFoldDB" id="A0A5R9IFF3"/>
<dbReference type="FunFam" id="3.40.30.10:FF:000015">
    <property type="entry name" value="NADH-quinone oxidoreductase subunit E"/>
    <property type="match status" value="1"/>
</dbReference>
<evidence type="ECO:0000313" key="12">
    <source>
        <dbReference type="EMBL" id="TLU64234.1"/>
    </source>
</evidence>
<evidence type="ECO:0000256" key="10">
    <source>
        <dbReference type="ARBA" id="ARBA00034078"/>
    </source>
</evidence>
<dbReference type="SUPFAM" id="SSF52833">
    <property type="entry name" value="Thioredoxin-like"/>
    <property type="match status" value="1"/>
</dbReference>
<proteinExistence type="inferred from homology"/>
<evidence type="ECO:0000256" key="11">
    <source>
        <dbReference type="PIRSR" id="PIRSR000216-1"/>
    </source>
</evidence>
<comment type="cofactor">
    <cofactor evidence="10">
        <name>[2Fe-2S] cluster</name>
        <dbReference type="ChEBI" id="CHEBI:190135"/>
    </cofactor>
</comment>
<organism evidence="12 13">
    <name type="scientific">Thalassotalea litorea</name>
    <dbReference type="NCBI Taxonomy" id="2020715"/>
    <lineage>
        <taxon>Bacteria</taxon>
        <taxon>Pseudomonadati</taxon>
        <taxon>Pseudomonadota</taxon>
        <taxon>Gammaproteobacteria</taxon>
        <taxon>Alteromonadales</taxon>
        <taxon>Colwelliaceae</taxon>
        <taxon>Thalassotalea</taxon>
    </lineage>
</organism>
<evidence type="ECO:0000313" key="13">
    <source>
        <dbReference type="Proteomes" id="UP000307790"/>
    </source>
</evidence>
<evidence type="ECO:0000256" key="7">
    <source>
        <dbReference type="ARBA" id="ARBA00026021"/>
    </source>
</evidence>
<comment type="caution">
    <text evidence="12">The sequence shown here is derived from an EMBL/GenBank/DDBJ whole genome shotgun (WGS) entry which is preliminary data.</text>
</comment>
<dbReference type="NCBIfam" id="NF005722">
    <property type="entry name" value="PRK07539.1-2"/>
    <property type="match status" value="1"/>
</dbReference>
<evidence type="ECO:0000256" key="5">
    <source>
        <dbReference type="ARBA" id="ARBA00023004"/>
    </source>
</evidence>
<evidence type="ECO:0000256" key="1">
    <source>
        <dbReference type="ARBA" id="ARBA00010643"/>
    </source>
</evidence>
<dbReference type="PIRSF" id="PIRSF000216">
    <property type="entry name" value="NADH_DH_24kDa"/>
    <property type="match status" value="1"/>
</dbReference>
<dbReference type="GO" id="GO:0051537">
    <property type="term" value="F:2 iron, 2 sulfur cluster binding"/>
    <property type="evidence" value="ECO:0007669"/>
    <property type="project" value="UniProtKB-KW"/>
</dbReference>
<dbReference type="CDD" id="cd03064">
    <property type="entry name" value="TRX_Fd_NuoE"/>
    <property type="match status" value="1"/>
</dbReference>
<comment type="subunit">
    <text evidence="7">Composed of 13 different subunits. Subunits NuoCD, E, F, and G constitute the peripheral sector of the complex.</text>
</comment>
<evidence type="ECO:0000256" key="6">
    <source>
        <dbReference type="ARBA" id="ARBA00023014"/>
    </source>
</evidence>
<dbReference type="InterPro" id="IPR002023">
    <property type="entry name" value="NuoE-like"/>
</dbReference>
<protein>
    <recommendedName>
        <fullName evidence="2">NADH-quinone oxidoreductase subunit E</fullName>
    </recommendedName>
    <alternativeName>
        <fullName evidence="8">NADH dehydrogenase I subunit E</fullName>
    </alternativeName>
    <alternativeName>
        <fullName evidence="9">NDH-1 subunit E</fullName>
    </alternativeName>
</protein>
<dbReference type="PANTHER" id="PTHR10371:SF3">
    <property type="entry name" value="NADH DEHYDROGENASE [UBIQUINONE] FLAVOPROTEIN 2, MITOCHONDRIAL"/>
    <property type="match status" value="1"/>
</dbReference>
<keyword evidence="12" id="KW-0560">Oxidoreductase</keyword>
<keyword evidence="13" id="KW-1185">Reference proteome</keyword>
<dbReference type="InterPro" id="IPR042128">
    <property type="entry name" value="NuoE_dom"/>
</dbReference>
<dbReference type="Gene3D" id="1.10.10.1590">
    <property type="entry name" value="NADH-quinone oxidoreductase subunit E"/>
    <property type="match status" value="1"/>
</dbReference>
<evidence type="ECO:0000256" key="8">
    <source>
        <dbReference type="ARBA" id="ARBA00031580"/>
    </source>
</evidence>
<keyword evidence="4 11" id="KW-0479">Metal-binding</keyword>
<reference evidence="12 13" key="1">
    <citation type="submission" date="2019-05" db="EMBL/GenBank/DDBJ databases">
        <title>Genome sequences of Thalassotalea litorea 1K03283.</title>
        <authorList>
            <person name="Zhang D."/>
        </authorList>
    </citation>
    <scope>NUCLEOTIDE SEQUENCE [LARGE SCALE GENOMIC DNA]</scope>
    <source>
        <strain evidence="12 13">MCCC 1K03283</strain>
    </source>
</reference>
<dbReference type="GO" id="GO:0003954">
    <property type="term" value="F:NADH dehydrogenase activity"/>
    <property type="evidence" value="ECO:0007669"/>
    <property type="project" value="TreeGrafter"/>
</dbReference>
<dbReference type="EMBL" id="VCBC01000012">
    <property type="protein sequence ID" value="TLU64234.1"/>
    <property type="molecule type" value="Genomic_DNA"/>
</dbReference>
<keyword evidence="3 11" id="KW-0001">2Fe-2S</keyword>
<feature type="binding site" evidence="11">
    <location>
        <position position="77"/>
    </location>
    <ligand>
        <name>[2Fe-2S] cluster</name>
        <dbReference type="ChEBI" id="CHEBI:190135"/>
    </ligand>
</feature>
<evidence type="ECO:0000256" key="4">
    <source>
        <dbReference type="ARBA" id="ARBA00022723"/>
    </source>
</evidence>
<dbReference type="PANTHER" id="PTHR10371">
    <property type="entry name" value="NADH DEHYDROGENASE UBIQUINONE FLAVOPROTEIN 2, MITOCHONDRIAL"/>
    <property type="match status" value="1"/>
</dbReference>
<comment type="cofactor">
    <cofactor evidence="11">
        <name>[2Fe-2S] cluster</name>
        <dbReference type="ChEBI" id="CHEBI:190135"/>
    </cofactor>
    <text evidence="11">Binds 1 [2Fe-2S] cluster.</text>
</comment>
<dbReference type="InterPro" id="IPR036249">
    <property type="entry name" value="Thioredoxin-like_sf"/>
</dbReference>
<evidence type="ECO:0000256" key="2">
    <source>
        <dbReference type="ARBA" id="ARBA00019898"/>
    </source>
</evidence>
<dbReference type="NCBIfam" id="TIGR01958">
    <property type="entry name" value="nuoE_fam"/>
    <property type="match status" value="1"/>
</dbReference>
<feature type="binding site" evidence="11">
    <location>
        <position position="122"/>
    </location>
    <ligand>
        <name>[2Fe-2S] cluster</name>
        <dbReference type="ChEBI" id="CHEBI:190135"/>
    </ligand>
</feature>
<dbReference type="Proteomes" id="UP000307790">
    <property type="component" value="Unassembled WGS sequence"/>
</dbReference>
<accession>A0A5R9IFF3</accession>
<dbReference type="OrthoDB" id="9807941at2"/>
<feature type="binding site" evidence="11">
    <location>
        <position position="118"/>
    </location>
    <ligand>
        <name>[2Fe-2S] cluster</name>
        <dbReference type="ChEBI" id="CHEBI:190135"/>
    </ligand>
</feature>
<keyword evidence="6 11" id="KW-0411">Iron-sulfur</keyword>
<dbReference type="Pfam" id="PF01257">
    <property type="entry name" value="2Fe-2S_thioredx"/>
    <property type="match status" value="1"/>
</dbReference>
<evidence type="ECO:0000256" key="3">
    <source>
        <dbReference type="ARBA" id="ARBA00022714"/>
    </source>
</evidence>